<evidence type="ECO:0000256" key="2">
    <source>
        <dbReference type="ARBA" id="ARBA00022670"/>
    </source>
</evidence>
<evidence type="ECO:0000256" key="9">
    <source>
        <dbReference type="ARBA" id="ARBA00023136"/>
    </source>
</evidence>
<keyword evidence="8 10" id="KW-0482">Metalloprotease</keyword>
<evidence type="ECO:0000256" key="10">
    <source>
        <dbReference type="RuleBase" id="RU003983"/>
    </source>
</evidence>
<keyword evidence="4" id="KW-0479">Metal-binding</keyword>
<gene>
    <name evidence="13" type="ORF">BJ992_001082</name>
</gene>
<comment type="caution">
    <text evidence="13">The sequence shown here is derived from an EMBL/GenBank/DDBJ whole genome shotgun (WGS) entry which is preliminary data.</text>
</comment>
<organism evidence="13 14">
    <name type="scientific">Sphaerisporangium rubeum</name>
    <dbReference type="NCBI Taxonomy" id="321317"/>
    <lineage>
        <taxon>Bacteria</taxon>
        <taxon>Bacillati</taxon>
        <taxon>Actinomycetota</taxon>
        <taxon>Actinomycetes</taxon>
        <taxon>Streptosporangiales</taxon>
        <taxon>Streptosporangiaceae</taxon>
        <taxon>Sphaerisporangium</taxon>
    </lineage>
</organism>
<evidence type="ECO:0000256" key="4">
    <source>
        <dbReference type="ARBA" id="ARBA00022723"/>
    </source>
</evidence>
<name>A0A7X0M6A3_9ACTN</name>
<feature type="transmembrane region" description="Helical" evidence="11">
    <location>
        <begin position="38"/>
        <end position="60"/>
    </location>
</feature>
<dbReference type="GO" id="GO:0004222">
    <property type="term" value="F:metalloendopeptidase activity"/>
    <property type="evidence" value="ECO:0007669"/>
    <property type="project" value="InterPro"/>
</dbReference>
<evidence type="ECO:0000313" key="14">
    <source>
        <dbReference type="Proteomes" id="UP000555564"/>
    </source>
</evidence>
<accession>A0A7X0M6A3</accession>
<keyword evidence="2 10" id="KW-0645">Protease</keyword>
<evidence type="ECO:0000259" key="12">
    <source>
        <dbReference type="Pfam" id="PF01435"/>
    </source>
</evidence>
<evidence type="ECO:0000256" key="7">
    <source>
        <dbReference type="ARBA" id="ARBA00022989"/>
    </source>
</evidence>
<keyword evidence="1" id="KW-1003">Cell membrane</keyword>
<comment type="similarity">
    <text evidence="10">Belongs to the peptidase M48 family.</text>
</comment>
<reference evidence="13 14" key="1">
    <citation type="submission" date="2020-08" db="EMBL/GenBank/DDBJ databases">
        <title>Sequencing the genomes of 1000 actinobacteria strains.</title>
        <authorList>
            <person name="Klenk H.-P."/>
        </authorList>
    </citation>
    <scope>NUCLEOTIDE SEQUENCE [LARGE SCALE GENOMIC DNA]</scope>
    <source>
        <strain evidence="13 14">DSM 44936</strain>
    </source>
</reference>
<keyword evidence="6 10" id="KW-0862">Zinc</keyword>
<dbReference type="InterPro" id="IPR050083">
    <property type="entry name" value="HtpX_protease"/>
</dbReference>
<dbReference type="InterPro" id="IPR001915">
    <property type="entry name" value="Peptidase_M48"/>
</dbReference>
<dbReference type="Proteomes" id="UP000555564">
    <property type="component" value="Unassembled WGS sequence"/>
</dbReference>
<keyword evidence="13" id="KW-0346">Stress response</keyword>
<dbReference type="PANTHER" id="PTHR43221:SF2">
    <property type="entry name" value="PROTEASE HTPX HOMOLOG"/>
    <property type="match status" value="1"/>
</dbReference>
<dbReference type="GO" id="GO:0006508">
    <property type="term" value="P:proteolysis"/>
    <property type="evidence" value="ECO:0007669"/>
    <property type="project" value="UniProtKB-KW"/>
</dbReference>
<dbReference type="PANTHER" id="PTHR43221">
    <property type="entry name" value="PROTEASE HTPX"/>
    <property type="match status" value="1"/>
</dbReference>
<feature type="transmembrane region" description="Helical" evidence="11">
    <location>
        <begin position="12"/>
        <end position="32"/>
    </location>
</feature>
<keyword evidence="14" id="KW-1185">Reference proteome</keyword>
<dbReference type="Gene3D" id="3.30.2010.10">
    <property type="entry name" value="Metalloproteases ('zincins'), catalytic domain"/>
    <property type="match status" value="1"/>
</dbReference>
<evidence type="ECO:0000256" key="3">
    <source>
        <dbReference type="ARBA" id="ARBA00022692"/>
    </source>
</evidence>
<dbReference type="RefSeq" id="WP_184978824.1">
    <property type="nucleotide sequence ID" value="NZ_BAAALO010000128.1"/>
</dbReference>
<keyword evidence="5 10" id="KW-0378">Hydrolase</keyword>
<evidence type="ECO:0000256" key="5">
    <source>
        <dbReference type="ARBA" id="ARBA00022801"/>
    </source>
</evidence>
<keyword evidence="3 11" id="KW-0812">Transmembrane</keyword>
<keyword evidence="7 11" id="KW-1133">Transmembrane helix</keyword>
<keyword evidence="9 11" id="KW-0472">Membrane</keyword>
<dbReference type="AlphaFoldDB" id="A0A7X0M6A3"/>
<comment type="cofactor">
    <cofactor evidence="10">
        <name>Zn(2+)</name>
        <dbReference type="ChEBI" id="CHEBI:29105"/>
    </cofactor>
    <text evidence="10">Binds 1 zinc ion per subunit.</text>
</comment>
<dbReference type="EC" id="3.4.24.-" evidence="13"/>
<protein>
    <submittedName>
        <fullName evidence="13">Heat shock protein HtpX</fullName>
        <ecNumber evidence="13">3.4.24.-</ecNumber>
    </submittedName>
</protein>
<evidence type="ECO:0000256" key="1">
    <source>
        <dbReference type="ARBA" id="ARBA00022475"/>
    </source>
</evidence>
<feature type="transmembrane region" description="Helical" evidence="11">
    <location>
        <begin position="148"/>
        <end position="168"/>
    </location>
</feature>
<sequence length="302" mass="32780">MTGQREHGLVSRMVAVLALLAMMYAAVVGAALVAGVSWLLVVPVVVLVVLSQWWAADWLARDLTGARIVSARDEPGLHDVLNRLCALNDVTRPRVAVSPDPVPNAFTLGRSERHTTIVVTQGLLDLLEPDELSTALAHEVAHIRHRDVAIMTLASSLAIAMTWGARIARDFVRRNSKPAPLRQELLDIPVAILLAVSYPLIIMLGLCSLLVQLPLRALGRYRELAADHDAAVQTRQPALLAATLLKIGNTGMPRRPDLRATSRVPVTGLVAAKPVSLAWWSTHPTITKRVDHLTTLSDTTTL</sequence>
<evidence type="ECO:0000256" key="11">
    <source>
        <dbReference type="SAM" id="Phobius"/>
    </source>
</evidence>
<feature type="transmembrane region" description="Helical" evidence="11">
    <location>
        <begin position="188"/>
        <end position="211"/>
    </location>
</feature>
<evidence type="ECO:0000313" key="13">
    <source>
        <dbReference type="EMBL" id="MBB6471651.1"/>
    </source>
</evidence>
<evidence type="ECO:0000256" key="6">
    <source>
        <dbReference type="ARBA" id="ARBA00022833"/>
    </source>
</evidence>
<dbReference type="EMBL" id="JACHIU010000001">
    <property type="protein sequence ID" value="MBB6471651.1"/>
    <property type="molecule type" value="Genomic_DNA"/>
</dbReference>
<evidence type="ECO:0000256" key="8">
    <source>
        <dbReference type="ARBA" id="ARBA00023049"/>
    </source>
</evidence>
<dbReference type="GO" id="GO:0046872">
    <property type="term" value="F:metal ion binding"/>
    <property type="evidence" value="ECO:0007669"/>
    <property type="project" value="UniProtKB-KW"/>
</dbReference>
<feature type="domain" description="Peptidase M48" evidence="12">
    <location>
        <begin position="73"/>
        <end position="295"/>
    </location>
</feature>
<dbReference type="Pfam" id="PF01435">
    <property type="entry name" value="Peptidase_M48"/>
    <property type="match status" value="1"/>
</dbReference>
<proteinExistence type="inferred from homology"/>